<accession>A0A2P5E9T5</accession>
<dbReference type="AlphaFoldDB" id="A0A2P5E9T5"/>
<dbReference type="InParanoid" id="A0A2P5E9T5"/>
<keyword evidence="2" id="KW-1185">Reference proteome</keyword>
<name>A0A2P5E9T5_TREOI</name>
<organism evidence="1 2">
    <name type="scientific">Trema orientale</name>
    <name type="common">Charcoal tree</name>
    <name type="synonym">Celtis orientalis</name>
    <dbReference type="NCBI Taxonomy" id="63057"/>
    <lineage>
        <taxon>Eukaryota</taxon>
        <taxon>Viridiplantae</taxon>
        <taxon>Streptophyta</taxon>
        <taxon>Embryophyta</taxon>
        <taxon>Tracheophyta</taxon>
        <taxon>Spermatophyta</taxon>
        <taxon>Magnoliopsida</taxon>
        <taxon>eudicotyledons</taxon>
        <taxon>Gunneridae</taxon>
        <taxon>Pentapetalae</taxon>
        <taxon>rosids</taxon>
        <taxon>fabids</taxon>
        <taxon>Rosales</taxon>
        <taxon>Cannabaceae</taxon>
        <taxon>Trema</taxon>
    </lineage>
</organism>
<reference evidence="2" key="1">
    <citation type="submission" date="2016-06" db="EMBL/GenBank/DDBJ databases">
        <title>Parallel loss of symbiosis genes in relatives of nitrogen-fixing non-legume Parasponia.</title>
        <authorList>
            <person name="Van Velzen R."/>
            <person name="Holmer R."/>
            <person name="Bu F."/>
            <person name="Rutten L."/>
            <person name="Van Zeijl A."/>
            <person name="Liu W."/>
            <person name="Santuari L."/>
            <person name="Cao Q."/>
            <person name="Sharma T."/>
            <person name="Shen D."/>
            <person name="Roswanjaya Y."/>
            <person name="Wardhani T."/>
            <person name="Kalhor M.S."/>
            <person name="Jansen J."/>
            <person name="Van den Hoogen J."/>
            <person name="Gungor B."/>
            <person name="Hartog M."/>
            <person name="Hontelez J."/>
            <person name="Verver J."/>
            <person name="Yang W.-C."/>
            <person name="Schijlen E."/>
            <person name="Repin R."/>
            <person name="Schilthuizen M."/>
            <person name="Schranz E."/>
            <person name="Heidstra R."/>
            <person name="Miyata K."/>
            <person name="Fedorova E."/>
            <person name="Kohlen W."/>
            <person name="Bisseling T."/>
            <person name="Smit S."/>
            <person name="Geurts R."/>
        </authorList>
    </citation>
    <scope>NUCLEOTIDE SEQUENCE [LARGE SCALE GENOMIC DNA]</scope>
    <source>
        <strain evidence="2">cv. RG33-2</strain>
    </source>
</reference>
<dbReference type="Proteomes" id="UP000237000">
    <property type="component" value="Unassembled WGS sequence"/>
</dbReference>
<gene>
    <name evidence="1" type="ORF">TorRG33x02_219250</name>
</gene>
<dbReference type="OrthoDB" id="10330314at2759"/>
<sequence>MGLPKEMRRSLRIGECVGKGLLVLNEHPTVGVGDLDSIIEYLIMGGRDHESPTGS</sequence>
<proteinExistence type="predicted"/>
<dbReference type="EMBL" id="JXTC01000197">
    <property type="protein sequence ID" value="PON82309.1"/>
    <property type="molecule type" value="Genomic_DNA"/>
</dbReference>
<evidence type="ECO:0000313" key="2">
    <source>
        <dbReference type="Proteomes" id="UP000237000"/>
    </source>
</evidence>
<comment type="caution">
    <text evidence="1">The sequence shown here is derived from an EMBL/GenBank/DDBJ whole genome shotgun (WGS) entry which is preliminary data.</text>
</comment>
<evidence type="ECO:0000313" key="1">
    <source>
        <dbReference type="EMBL" id="PON82309.1"/>
    </source>
</evidence>
<protein>
    <submittedName>
        <fullName evidence="1">Uncharacterized protein</fullName>
    </submittedName>
</protein>